<evidence type="ECO:0000313" key="2">
    <source>
        <dbReference type="EMBL" id="MYM20613.1"/>
    </source>
</evidence>
<gene>
    <name evidence="2" type="ORF">GSY69_11735</name>
</gene>
<dbReference type="GO" id="GO:0004040">
    <property type="term" value="F:amidase activity"/>
    <property type="evidence" value="ECO:0007669"/>
    <property type="project" value="UniProtKB-EC"/>
</dbReference>
<feature type="domain" description="Amidase" evidence="1">
    <location>
        <begin position="28"/>
        <end position="444"/>
    </location>
</feature>
<dbReference type="Pfam" id="PF01425">
    <property type="entry name" value="Amidase"/>
    <property type="match status" value="1"/>
</dbReference>
<protein>
    <submittedName>
        <fullName evidence="2">Amidase</fullName>
        <ecNumber evidence="2">3.5.1.4</ecNumber>
    </submittedName>
</protein>
<dbReference type="PANTHER" id="PTHR11895">
    <property type="entry name" value="TRANSAMIDASE"/>
    <property type="match status" value="1"/>
</dbReference>
<dbReference type="EMBL" id="WWEQ01000063">
    <property type="protein sequence ID" value="MYM20613.1"/>
    <property type="molecule type" value="Genomic_DNA"/>
</dbReference>
<organism evidence="2 3">
    <name type="scientific">Brevibacterium rongguiense</name>
    <dbReference type="NCBI Taxonomy" id="2695267"/>
    <lineage>
        <taxon>Bacteria</taxon>
        <taxon>Bacillati</taxon>
        <taxon>Actinomycetota</taxon>
        <taxon>Actinomycetes</taxon>
        <taxon>Micrococcales</taxon>
        <taxon>Brevibacteriaceae</taxon>
        <taxon>Brevibacterium</taxon>
    </lineage>
</organism>
<accession>A0A6N9H9C1</accession>
<sequence length="467" mass="48603">MEPTQTLADLSADQLREGYEAGRFEPGEVLAAVGERIAACEPTINALWDESVAAARPAAEASAARWRAGHPLSRLDGVPVTLKENIARAGVAMPAGHAAGDPQPEAQDAPIAQRMAEAGALVVGSTVMPDWGMLSSGVSSRHGITRSPLDPALTTGGSSAGAGAAAAAGYGPIHIGSDIGGSIRLPGTWLGLATLKPSFGRVPLSAPYLGRCAGPLARTVGDLVAAMDIIGRPDVRDYSQLPPLTGGYGADFDPVGARIAVHTDAGCGSPVDPEVAAAVDAAAERFAAAGAQVTRIDPFMDEELLADVDRFWRVRSWADLRALPVAEREKILPYVRQWCIRGSDISGVEVLRCYHSIQRMRQATVAATAAYDLVLSPVAPTAAFPAEWPMPFNDPDLPMLHVGFTVPYNMSEQPAATVLAGYTGDGRTIGVQLAGPRFADPQVLAAAAWFEADAALPAPRRTVGTAG</sequence>
<dbReference type="InterPro" id="IPR036928">
    <property type="entry name" value="AS_sf"/>
</dbReference>
<proteinExistence type="predicted"/>
<evidence type="ECO:0000259" key="1">
    <source>
        <dbReference type="Pfam" id="PF01425"/>
    </source>
</evidence>
<reference evidence="2 3" key="1">
    <citation type="submission" date="2020-01" db="EMBL/GenBank/DDBJ databases">
        <authorList>
            <person name="Deng T."/>
        </authorList>
    </citation>
    <scope>NUCLEOTIDE SEQUENCE [LARGE SCALE GENOMIC DNA]</scope>
    <source>
        <strain evidence="2 3">5221</strain>
    </source>
</reference>
<evidence type="ECO:0000313" key="3">
    <source>
        <dbReference type="Proteomes" id="UP000469215"/>
    </source>
</evidence>
<keyword evidence="2" id="KW-0378">Hydrolase</keyword>
<dbReference type="SUPFAM" id="SSF75304">
    <property type="entry name" value="Amidase signature (AS) enzymes"/>
    <property type="match status" value="1"/>
</dbReference>
<dbReference type="Proteomes" id="UP000469215">
    <property type="component" value="Unassembled WGS sequence"/>
</dbReference>
<dbReference type="InterPro" id="IPR000120">
    <property type="entry name" value="Amidase"/>
</dbReference>
<dbReference type="InterPro" id="IPR023631">
    <property type="entry name" value="Amidase_dom"/>
</dbReference>
<comment type="caution">
    <text evidence="2">The sequence shown here is derived from an EMBL/GenBank/DDBJ whole genome shotgun (WGS) entry which is preliminary data.</text>
</comment>
<dbReference type="RefSeq" id="WP_160954028.1">
    <property type="nucleotide sequence ID" value="NZ_WWEQ01000063.1"/>
</dbReference>
<dbReference type="NCBIfam" id="NF005450">
    <property type="entry name" value="PRK07042.1"/>
    <property type="match status" value="1"/>
</dbReference>
<keyword evidence="3" id="KW-1185">Reference proteome</keyword>
<dbReference type="EC" id="3.5.1.4" evidence="2"/>
<dbReference type="Gene3D" id="3.90.1300.10">
    <property type="entry name" value="Amidase signature (AS) domain"/>
    <property type="match status" value="1"/>
</dbReference>
<name>A0A6N9H9C1_9MICO</name>
<dbReference type="PANTHER" id="PTHR11895:SF173">
    <property type="entry name" value="GLUTAMYL-TRNA AMIDOTRANSFERASE SUBUNIT A"/>
    <property type="match status" value="1"/>
</dbReference>
<dbReference type="AlphaFoldDB" id="A0A6N9H9C1"/>